<sequence>MPKRKPFALWEVGGQSYKLKLKTSAIVDLESKYKTNLMNIMGSGQGGMPALSVMLDVAHAAMKDWNHGITKNGVMDIFNRYIEEGGSQLSFYMTVYMEIFTVSGFFSVNLSNQMGEALQEAQETM</sequence>
<evidence type="ECO:0000313" key="2">
    <source>
        <dbReference type="Proteomes" id="UP000280696"/>
    </source>
</evidence>
<dbReference type="EMBL" id="RAYQ01000006">
    <property type="protein sequence ID" value="RKI92134.1"/>
    <property type="molecule type" value="Genomic_DNA"/>
</dbReference>
<name>A0A3A9AMB2_9FIRM</name>
<evidence type="ECO:0000313" key="1">
    <source>
        <dbReference type="EMBL" id="RKI92134.1"/>
    </source>
</evidence>
<keyword evidence="2" id="KW-1185">Reference proteome</keyword>
<dbReference type="AlphaFoldDB" id="A0A3A9AMB2"/>
<organism evidence="1 2">
    <name type="scientific">Parablautia intestinalis</name>
    <dbReference type="NCBI Taxonomy" id="2320100"/>
    <lineage>
        <taxon>Bacteria</taxon>
        <taxon>Bacillati</taxon>
        <taxon>Bacillota</taxon>
        <taxon>Clostridia</taxon>
        <taxon>Lachnospirales</taxon>
        <taxon>Lachnospiraceae</taxon>
        <taxon>Parablautia</taxon>
    </lineage>
</organism>
<dbReference type="Proteomes" id="UP000280696">
    <property type="component" value="Unassembled WGS sequence"/>
</dbReference>
<dbReference type="Pfam" id="PF19591">
    <property type="entry name" value="DUF6096"/>
    <property type="match status" value="1"/>
</dbReference>
<dbReference type="InterPro" id="IPR046078">
    <property type="entry name" value="DUF6096"/>
</dbReference>
<comment type="caution">
    <text evidence="1">The sequence shown here is derived from an EMBL/GenBank/DDBJ whole genome shotgun (WGS) entry which is preliminary data.</text>
</comment>
<gene>
    <name evidence="1" type="ORF">D7V94_08435</name>
</gene>
<dbReference type="OrthoDB" id="1655060at2"/>
<reference evidence="1 2" key="1">
    <citation type="submission" date="2018-09" db="EMBL/GenBank/DDBJ databases">
        <title>Murine metabolic-syndrome-specific gut microbial biobank.</title>
        <authorList>
            <person name="Liu C."/>
        </authorList>
    </citation>
    <scope>NUCLEOTIDE SEQUENCE [LARGE SCALE GENOMIC DNA]</scope>
    <source>
        <strain evidence="1 2">0.1xD8-82</strain>
    </source>
</reference>
<protein>
    <submittedName>
        <fullName evidence="1">Uncharacterized protein</fullName>
    </submittedName>
</protein>
<proteinExistence type="predicted"/>
<accession>A0A3A9AMB2</accession>